<evidence type="ECO:0000313" key="1">
    <source>
        <dbReference type="EMBL" id="KAF2543097.1"/>
    </source>
</evidence>
<organism evidence="1 2">
    <name type="scientific">Brassica cretica</name>
    <name type="common">Mustard</name>
    <dbReference type="NCBI Taxonomy" id="69181"/>
    <lineage>
        <taxon>Eukaryota</taxon>
        <taxon>Viridiplantae</taxon>
        <taxon>Streptophyta</taxon>
        <taxon>Embryophyta</taxon>
        <taxon>Tracheophyta</taxon>
        <taxon>Spermatophyta</taxon>
        <taxon>Magnoliopsida</taxon>
        <taxon>eudicotyledons</taxon>
        <taxon>Gunneridae</taxon>
        <taxon>Pentapetalae</taxon>
        <taxon>rosids</taxon>
        <taxon>malvids</taxon>
        <taxon>Brassicales</taxon>
        <taxon>Brassicaceae</taxon>
        <taxon>Brassiceae</taxon>
        <taxon>Brassica</taxon>
    </lineage>
</organism>
<accession>A0A8S9GFF6</accession>
<proteinExistence type="predicted"/>
<gene>
    <name evidence="1" type="ORF">F2Q68_00031666</name>
</gene>
<dbReference type="EMBL" id="QGKW02002005">
    <property type="protein sequence ID" value="KAF2543097.1"/>
    <property type="molecule type" value="Genomic_DNA"/>
</dbReference>
<evidence type="ECO:0000313" key="2">
    <source>
        <dbReference type="Proteomes" id="UP000712281"/>
    </source>
</evidence>
<protein>
    <submittedName>
        <fullName evidence="1">Uncharacterized protein</fullName>
    </submittedName>
</protein>
<sequence>MEKIRSPTTQKLGEIIDLCTLELLDLTSSASSFDPMLQINQDSSDFSYTTTFARETGRARKAEKISSIQSLGERKNCGLYSPHTV</sequence>
<reference evidence="1" key="1">
    <citation type="submission" date="2019-12" db="EMBL/GenBank/DDBJ databases">
        <title>Genome sequencing and annotation of Brassica cretica.</title>
        <authorList>
            <person name="Studholme D.J."/>
            <person name="Sarris P.F."/>
        </authorList>
    </citation>
    <scope>NUCLEOTIDE SEQUENCE</scope>
    <source>
        <strain evidence="1">PFS-001/15</strain>
        <tissue evidence="1">Leaf</tissue>
    </source>
</reference>
<comment type="caution">
    <text evidence="1">The sequence shown here is derived from an EMBL/GenBank/DDBJ whole genome shotgun (WGS) entry which is preliminary data.</text>
</comment>
<name>A0A8S9GFF6_BRACR</name>
<dbReference type="Proteomes" id="UP000712281">
    <property type="component" value="Unassembled WGS sequence"/>
</dbReference>
<dbReference type="AlphaFoldDB" id="A0A8S9GFF6"/>